<dbReference type="Pfam" id="PF09967">
    <property type="entry name" value="DUF2201"/>
    <property type="match status" value="1"/>
</dbReference>
<feature type="domain" description="Putative metallopeptidase" evidence="2">
    <location>
        <begin position="20"/>
        <end position="277"/>
    </location>
</feature>
<gene>
    <name evidence="3" type="ORF">VST7929_00220</name>
</gene>
<dbReference type="InterPro" id="IPR036465">
    <property type="entry name" value="vWFA_dom_sf"/>
</dbReference>
<evidence type="ECO:0000313" key="3">
    <source>
        <dbReference type="EMBL" id="CAH0532391.1"/>
    </source>
</evidence>
<accession>A0ABM8ZQ19</accession>
<evidence type="ECO:0008006" key="5">
    <source>
        <dbReference type="Google" id="ProtNLM"/>
    </source>
</evidence>
<evidence type="ECO:0000259" key="2">
    <source>
        <dbReference type="Pfam" id="PF13203"/>
    </source>
</evidence>
<comment type="caution">
    <text evidence="3">The sequence shown here is derived from an EMBL/GenBank/DDBJ whole genome shotgun (WGS) entry which is preliminary data.</text>
</comment>
<dbReference type="PANTHER" id="PTHR38730:SF1">
    <property type="entry name" value="SLL7028 PROTEIN"/>
    <property type="match status" value="1"/>
</dbReference>
<dbReference type="Pfam" id="PF13203">
    <property type="entry name" value="DUF2201_N"/>
    <property type="match status" value="1"/>
</dbReference>
<sequence>MLSIFPSSLATPSAAQSIAAAMVRLMLAEPFYGHYFTVMQKREVQPASEDAALSSAPVMQLVLEPQGELALCYQASLWQALTAHQQVGALKQQALHLLLGHLWRRHLYADLACFDLAAELVAVQYLKPEQLADDAVTLVQVNTMRMAAGLAELPSFAGVDDYYQALLLWRPQLNDAQFASLFSAAIAQHQSWQSVALQGEAMVQLAQSQWQQHLLQAAHRIGGLGCGALPQQVKALIEAAQLRMQAQINWRRLLRLFANSARKTMLKNTLRRPSKRYGTVPGIQVKARQHLLVAVDTSGSVSEAQLACFFDEIYWIWRAGAEITVVECDVQITRQFTYRGQAITEVSGRGGTDFNAPITLANQLRVDALIYFTDGLAEVPTVAPRMPLLWLLHSGQMNAQHSSVDMTYSALSSCGRVLVMQG</sequence>
<reference evidence="3" key="1">
    <citation type="submission" date="2021-11" db="EMBL/GenBank/DDBJ databases">
        <authorList>
            <person name="Rodrigo-Torres L."/>
            <person name="Arahal R. D."/>
            <person name="Lucena T."/>
        </authorList>
    </citation>
    <scope>NUCLEOTIDE SEQUENCE</scope>
    <source>
        <strain evidence="3">CECT 7929</strain>
    </source>
</reference>
<proteinExistence type="predicted"/>
<evidence type="ECO:0000313" key="4">
    <source>
        <dbReference type="Proteomes" id="UP000838672"/>
    </source>
</evidence>
<name>A0ABM8ZQ19_9VIBR</name>
<dbReference type="EMBL" id="CAKLDI010000001">
    <property type="protein sequence ID" value="CAH0532391.1"/>
    <property type="molecule type" value="Genomic_DNA"/>
</dbReference>
<dbReference type="SUPFAM" id="SSF53300">
    <property type="entry name" value="vWA-like"/>
    <property type="match status" value="1"/>
</dbReference>
<dbReference type="Proteomes" id="UP000838672">
    <property type="component" value="Unassembled WGS sequence"/>
</dbReference>
<evidence type="ECO:0000259" key="1">
    <source>
        <dbReference type="Pfam" id="PF09967"/>
    </source>
</evidence>
<organism evidence="3 4">
    <name type="scientific">Vibrio stylophorae</name>
    <dbReference type="NCBI Taxonomy" id="659351"/>
    <lineage>
        <taxon>Bacteria</taxon>
        <taxon>Pseudomonadati</taxon>
        <taxon>Pseudomonadota</taxon>
        <taxon>Gammaproteobacteria</taxon>
        <taxon>Vibrionales</taxon>
        <taxon>Vibrionaceae</taxon>
        <taxon>Vibrio</taxon>
    </lineage>
</organism>
<dbReference type="PANTHER" id="PTHR38730">
    <property type="entry name" value="SLL7028 PROTEIN"/>
    <property type="match status" value="1"/>
</dbReference>
<dbReference type="InterPro" id="IPR018698">
    <property type="entry name" value="VWA-like_dom"/>
</dbReference>
<keyword evidence="4" id="KW-1185">Reference proteome</keyword>
<dbReference type="InterPro" id="IPR025154">
    <property type="entry name" value="Put_metallopeptidase_dom"/>
</dbReference>
<protein>
    <recommendedName>
        <fullName evidence="5">VWA-like domain-containing protein</fullName>
    </recommendedName>
</protein>
<dbReference type="RefSeq" id="WP_237464261.1">
    <property type="nucleotide sequence ID" value="NZ_CAKLDI010000001.1"/>
</dbReference>
<feature type="domain" description="VWA-like" evidence="1">
    <location>
        <begin position="292"/>
        <end position="397"/>
    </location>
</feature>